<keyword evidence="5 8" id="KW-0812">Transmembrane</keyword>
<evidence type="ECO:0000256" key="3">
    <source>
        <dbReference type="ARBA" id="ARBA00022449"/>
    </source>
</evidence>
<dbReference type="AlphaFoldDB" id="A0A927BRU1"/>
<evidence type="ECO:0000256" key="2">
    <source>
        <dbReference type="ARBA" id="ARBA00006228"/>
    </source>
</evidence>
<proteinExistence type="inferred from homology"/>
<keyword evidence="7 8" id="KW-0472">Membrane</keyword>
<keyword evidence="4" id="KW-1003">Cell membrane</keyword>
<evidence type="ECO:0000256" key="1">
    <source>
        <dbReference type="ARBA" id="ARBA00004651"/>
    </source>
</evidence>
<comment type="similarity">
    <text evidence="2">Belongs to the CPA3 antiporters (TC 2.A.63) subunit E family.</text>
</comment>
<dbReference type="GO" id="GO:0005886">
    <property type="term" value="C:plasma membrane"/>
    <property type="evidence" value="ECO:0007669"/>
    <property type="project" value="UniProtKB-SubCell"/>
</dbReference>
<dbReference type="PANTHER" id="PTHR34584">
    <property type="entry name" value="NA(+)/H(+) ANTIPORTER SUBUNIT E1"/>
    <property type="match status" value="1"/>
</dbReference>
<feature type="transmembrane region" description="Helical" evidence="8">
    <location>
        <begin position="54"/>
        <end position="76"/>
    </location>
</feature>
<dbReference type="InterPro" id="IPR002758">
    <property type="entry name" value="Cation_antiport_E"/>
</dbReference>
<dbReference type="Pfam" id="PF01899">
    <property type="entry name" value="MNHE"/>
    <property type="match status" value="1"/>
</dbReference>
<organism evidence="9 10">
    <name type="scientific">Paenibacillus sabuli</name>
    <dbReference type="NCBI Taxonomy" id="2772509"/>
    <lineage>
        <taxon>Bacteria</taxon>
        <taxon>Bacillati</taxon>
        <taxon>Bacillota</taxon>
        <taxon>Bacilli</taxon>
        <taxon>Bacillales</taxon>
        <taxon>Paenibacillaceae</taxon>
        <taxon>Paenibacillus</taxon>
    </lineage>
</organism>
<dbReference type="GO" id="GO:0015297">
    <property type="term" value="F:antiporter activity"/>
    <property type="evidence" value="ECO:0007669"/>
    <property type="project" value="UniProtKB-KW"/>
</dbReference>
<dbReference type="GO" id="GO:0008324">
    <property type="term" value="F:monoatomic cation transmembrane transporter activity"/>
    <property type="evidence" value="ECO:0007669"/>
    <property type="project" value="InterPro"/>
</dbReference>
<sequence>MGLQIVLNLIIAVVWMFLNNEWTAVQLIVGYALGALIMLALRRFFNHDFYLRRVWAFLLLLVLFLRELIMSNISVIRELLRPKLAIRPGIFAYDTELRGDWEITALACLITLTPGTLTLEVSPDQRTLYIHAMDIADAEELSAQIRSTFEKAIKEVTR</sequence>
<dbReference type="Proteomes" id="UP000621560">
    <property type="component" value="Unassembled WGS sequence"/>
</dbReference>
<keyword evidence="3" id="KW-0813">Transport</keyword>
<comment type="subcellular location">
    <subcellularLocation>
        <location evidence="1">Cell membrane</location>
        <topology evidence="1">Multi-pass membrane protein</topology>
    </subcellularLocation>
</comment>
<accession>A0A927BRU1</accession>
<comment type="caution">
    <text evidence="9">The sequence shown here is derived from an EMBL/GenBank/DDBJ whole genome shotgun (WGS) entry which is preliminary data.</text>
</comment>
<dbReference type="PIRSF" id="PIRSF019239">
    <property type="entry name" value="MrpE"/>
    <property type="match status" value="1"/>
</dbReference>
<gene>
    <name evidence="9" type="ORF">IDH44_05215</name>
</gene>
<keyword evidence="10" id="KW-1185">Reference proteome</keyword>
<dbReference type="EMBL" id="JACXIZ010000011">
    <property type="protein sequence ID" value="MBD2844580.1"/>
    <property type="molecule type" value="Genomic_DNA"/>
</dbReference>
<evidence type="ECO:0000256" key="6">
    <source>
        <dbReference type="ARBA" id="ARBA00022989"/>
    </source>
</evidence>
<keyword evidence="3" id="KW-0050">Antiport</keyword>
<evidence type="ECO:0000313" key="9">
    <source>
        <dbReference type="EMBL" id="MBD2844580.1"/>
    </source>
</evidence>
<keyword evidence="6 8" id="KW-1133">Transmembrane helix</keyword>
<evidence type="ECO:0000256" key="5">
    <source>
        <dbReference type="ARBA" id="ARBA00022692"/>
    </source>
</evidence>
<name>A0A927BRU1_9BACL</name>
<dbReference type="PANTHER" id="PTHR34584:SF1">
    <property type="entry name" value="NA(+)_H(+) ANTIPORTER SUBUNIT E1"/>
    <property type="match status" value="1"/>
</dbReference>
<dbReference type="RefSeq" id="WP_190915375.1">
    <property type="nucleotide sequence ID" value="NZ_JACXIZ010000011.1"/>
</dbReference>
<dbReference type="NCBIfam" id="NF009292">
    <property type="entry name" value="PRK12651.1-3"/>
    <property type="match status" value="1"/>
</dbReference>
<feature type="transmembrane region" description="Helical" evidence="8">
    <location>
        <begin position="24"/>
        <end position="42"/>
    </location>
</feature>
<evidence type="ECO:0000313" key="10">
    <source>
        <dbReference type="Proteomes" id="UP000621560"/>
    </source>
</evidence>
<protein>
    <submittedName>
        <fullName evidence="9">Na+/H+ antiporter subunit E</fullName>
    </submittedName>
</protein>
<evidence type="ECO:0000256" key="7">
    <source>
        <dbReference type="ARBA" id="ARBA00023136"/>
    </source>
</evidence>
<evidence type="ECO:0000256" key="4">
    <source>
        <dbReference type="ARBA" id="ARBA00022475"/>
    </source>
</evidence>
<reference evidence="9" key="1">
    <citation type="submission" date="2020-09" db="EMBL/GenBank/DDBJ databases">
        <title>A novel bacterium of genus Paenibacillus, isolated from South China Sea.</title>
        <authorList>
            <person name="Huang H."/>
            <person name="Mo K."/>
            <person name="Hu Y."/>
        </authorList>
    </citation>
    <scope>NUCLEOTIDE SEQUENCE</scope>
    <source>
        <strain evidence="9">IB182496</strain>
    </source>
</reference>
<evidence type="ECO:0000256" key="8">
    <source>
        <dbReference type="SAM" id="Phobius"/>
    </source>
</evidence>